<protein>
    <submittedName>
        <fullName evidence="2">Uncharacterized protein</fullName>
    </submittedName>
</protein>
<evidence type="ECO:0000313" key="2">
    <source>
        <dbReference type="EMBL" id="MBX56639.1"/>
    </source>
</evidence>
<evidence type="ECO:0000256" key="1">
    <source>
        <dbReference type="SAM" id="MobiDB-lite"/>
    </source>
</evidence>
<feature type="region of interest" description="Disordered" evidence="1">
    <location>
        <begin position="40"/>
        <end position="67"/>
    </location>
</feature>
<dbReference type="EMBL" id="GGEC01076155">
    <property type="protein sequence ID" value="MBX56639.1"/>
    <property type="molecule type" value="Transcribed_RNA"/>
</dbReference>
<organism evidence="2">
    <name type="scientific">Rhizophora mucronata</name>
    <name type="common">Asiatic mangrove</name>
    <dbReference type="NCBI Taxonomy" id="61149"/>
    <lineage>
        <taxon>Eukaryota</taxon>
        <taxon>Viridiplantae</taxon>
        <taxon>Streptophyta</taxon>
        <taxon>Embryophyta</taxon>
        <taxon>Tracheophyta</taxon>
        <taxon>Spermatophyta</taxon>
        <taxon>Magnoliopsida</taxon>
        <taxon>eudicotyledons</taxon>
        <taxon>Gunneridae</taxon>
        <taxon>Pentapetalae</taxon>
        <taxon>rosids</taxon>
        <taxon>fabids</taxon>
        <taxon>Malpighiales</taxon>
        <taxon>Rhizophoraceae</taxon>
        <taxon>Rhizophora</taxon>
    </lineage>
</organism>
<feature type="compositionally biased region" description="Polar residues" evidence="1">
    <location>
        <begin position="45"/>
        <end position="56"/>
    </location>
</feature>
<name>A0A2P2PPV1_RHIMU</name>
<reference evidence="2" key="1">
    <citation type="submission" date="2018-02" db="EMBL/GenBank/DDBJ databases">
        <title>Rhizophora mucronata_Transcriptome.</title>
        <authorList>
            <person name="Meera S.P."/>
            <person name="Sreeshan A."/>
            <person name="Augustine A."/>
        </authorList>
    </citation>
    <scope>NUCLEOTIDE SEQUENCE</scope>
    <source>
        <tissue evidence="2">Leaf</tissue>
    </source>
</reference>
<accession>A0A2P2PPV1</accession>
<sequence>MTNNIDSMIIPVVFKVSKQVANHYGENNYLFTASVETNIREKHSPSNSREQNTNPKYQVARNRERHRGQKVLLVSHLTMQRQ</sequence>
<proteinExistence type="predicted"/>
<dbReference type="AlphaFoldDB" id="A0A2P2PPV1"/>